<reference evidence="1 2" key="1">
    <citation type="journal article" date="2018" name="Sci. Rep.">
        <title>Genomic signatures of local adaptation to the degree of environmental predictability in rotifers.</title>
        <authorList>
            <person name="Franch-Gras L."/>
            <person name="Hahn C."/>
            <person name="Garcia-Roger E.M."/>
            <person name="Carmona M.J."/>
            <person name="Serra M."/>
            <person name="Gomez A."/>
        </authorList>
    </citation>
    <scope>NUCLEOTIDE SEQUENCE [LARGE SCALE GENOMIC DNA]</scope>
    <source>
        <strain evidence="1">HYR1</strain>
    </source>
</reference>
<evidence type="ECO:0000313" key="2">
    <source>
        <dbReference type="Proteomes" id="UP000276133"/>
    </source>
</evidence>
<evidence type="ECO:0000313" key="1">
    <source>
        <dbReference type="EMBL" id="RMZ96320.1"/>
    </source>
</evidence>
<organism evidence="1 2">
    <name type="scientific">Brachionus plicatilis</name>
    <name type="common">Marine rotifer</name>
    <name type="synonym">Brachionus muelleri</name>
    <dbReference type="NCBI Taxonomy" id="10195"/>
    <lineage>
        <taxon>Eukaryota</taxon>
        <taxon>Metazoa</taxon>
        <taxon>Spiralia</taxon>
        <taxon>Gnathifera</taxon>
        <taxon>Rotifera</taxon>
        <taxon>Eurotatoria</taxon>
        <taxon>Monogononta</taxon>
        <taxon>Pseudotrocha</taxon>
        <taxon>Ploima</taxon>
        <taxon>Brachionidae</taxon>
        <taxon>Brachionus</taxon>
    </lineage>
</organism>
<keyword evidence="2" id="KW-1185">Reference proteome</keyword>
<dbReference type="Proteomes" id="UP000276133">
    <property type="component" value="Unassembled WGS sequence"/>
</dbReference>
<accession>A0A3M7PC31</accession>
<protein>
    <submittedName>
        <fullName evidence="1">Uncharacterized protein</fullName>
    </submittedName>
</protein>
<name>A0A3M7PC31_BRAPC</name>
<dbReference type="EMBL" id="REGN01012286">
    <property type="protein sequence ID" value="RMZ96320.1"/>
    <property type="molecule type" value="Genomic_DNA"/>
</dbReference>
<comment type="caution">
    <text evidence="1">The sequence shown here is derived from an EMBL/GenBank/DDBJ whole genome shotgun (WGS) entry which is preliminary data.</text>
</comment>
<gene>
    <name evidence="1" type="ORF">BpHYR1_018356</name>
</gene>
<proteinExistence type="predicted"/>
<dbReference type="AlphaFoldDB" id="A0A3M7PC31"/>
<sequence length="210" mass="23243">MYTIWSHQVKSNLIPWTLGQKKTSFDFESCRPTARTGLYCSQGDRGARRREQIGAGLIAVQIAQAQLAHAIIRTFLVIIDAGVHIATKRTQTLTCLIAAAHRALVCGTKIERVLHRLAPQRYVAFVRRSQIAALWGLENVDFFTGLYAHALTVLIHILTRKWGMGYGNNGLHDGLCNRGGRRAATGLVRRDNSRGHGRAPAIVAIVVKRV</sequence>